<dbReference type="AlphaFoldDB" id="A0A316Y9P9"/>
<dbReference type="InParanoid" id="A0A316Y9P9"/>
<evidence type="ECO:0000313" key="2">
    <source>
        <dbReference type="Proteomes" id="UP000245768"/>
    </source>
</evidence>
<proteinExistence type="predicted"/>
<gene>
    <name evidence="1" type="ORF">FA10DRAFT_246385</name>
</gene>
<evidence type="ECO:0000313" key="1">
    <source>
        <dbReference type="EMBL" id="PWN86446.1"/>
    </source>
</evidence>
<name>A0A316Y9P9_9BASI</name>
<keyword evidence="2" id="KW-1185">Reference proteome</keyword>
<organism evidence="1 2">
    <name type="scientific">Acaromyces ingoldii</name>
    <dbReference type="NCBI Taxonomy" id="215250"/>
    <lineage>
        <taxon>Eukaryota</taxon>
        <taxon>Fungi</taxon>
        <taxon>Dikarya</taxon>
        <taxon>Basidiomycota</taxon>
        <taxon>Ustilaginomycotina</taxon>
        <taxon>Exobasidiomycetes</taxon>
        <taxon>Exobasidiales</taxon>
        <taxon>Cryptobasidiaceae</taxon>
        <taxon>Acaromyces</taxon>
    </lineage>
</organism>
<dbReference type="EMBL" id="KZ819649">
    <property type="protein sequence ID" value="PWN86446.1"/>
    <property type="molecule type" value="Genomic_DNA"/>
</dbReference>
<dbReference type="GeneID" id="37041324"/>
<feature type="non-terminal residue" evidence="1">
    <location>
        <position position="127"/>
    </location>
</feature>
<dbReference type="RefSeq" id="XP_025373644.1">
    <property type="nucleotide sequence ID" value="XM_025519408.1"/>
</dbReference>
<dbReference type="Proteomes" id="UP000245768">
    <property type="component" value="Unassembled WGS sequence"/>
</dbReference>
<sequence>MIPFPTRQTQKEHSQPIFLLRHLVAVDNRRFQACEAVASEIGRVITCRDCPISVNAECLRNDHLSRETVCTPIKLCSMQNQPAVRDSLLARVEPSPIKLDPPKSLQLRLRRHDELRLCSDERRHSDD</sequence>
<reference evidence="1 2" key="1">
    <citation type="journal article" date="2018" name="Mol. Biol. Evol.">
        <title>Broad Genomic Sampling Reveals a Smut Pathogenic Ancestry of the Fungal Clade Ustilaginomycotina.</title>
        <authorList>
            <person name="Kijpornyongpan T."/>
            <person name="Mondo S.J."/>
            <person name="Barry K."/>
            <person name="Sandor L."/>
            <person name="Lee J."/>
            <person name="Lipzen A."/>
            <person name="Pangilinan J."/>
            <person name="LaButti K."/>
            <person name="Hainaut M."/>
            <person name="Henrissat B."/>
            <person name="Grigoriev I.V."/>
            <person name="Spatafora J.W."/>
            <person name="Aime M.C."/>
        </authorList>
    </citation>
    <scope>NUCLEOTIDE SEQUENCE [LARGE SCALE GENOMIC DNA]</scope>
    <source>
        <strain evidence="1 2">MCA 4198</strain>
    </source>
</reference>
<accession>A0A316Y9P9</accession>
<protein>
    <submittedName>
        <fullName evidence="1">Uncharacterized protein</fullName>
    </submittedName>
</protein>